<reference evidence="3" key="1">
    <citation type="submission" date="2017-10" db="EMBL/GenBank/DDBJ databases">
        <title>Rapid genome shrinkage in a self-fertile nematode reveals novel sperm competition proteins.</title>
        <authorList>
            <person name="Yin D."/>
            <person name="Schwarz E.M."/>
            <person name="Thomas C.G."/>
            <person name="Felde R.L."/>
            <person name="Korf I.F."/>
            <person name="Cutter A.D."/>
            <person name="Schartner C.M."/>
            <person name="Ralston E.J."/>
            <person name="Meyer B.J."/>
            <person name="Haag E.S."/>
        </authorList>
    </citation>
    <scope>NUCLEOTIDE SEQUENCE [LARGE SCALE GENOMIC DNA]</scope>
    <source>
        <strain evidence="3">JU1422</strain>
    </source>
</reference>
<gene>
    <name evidence="2" type="primary">Cnig_chr_V.g22159</name>
    <name evidence="2" type="ORF">B9Z55_022159</name>
</gene>
<dbReference type="Gene3D" id="3.40.50.2300">
    <property type="match status" value="1"/>
</dbReference>
<dbReference type="SUPFAM" id="SSF53098">
    <property type="entry name" value="Ribonuclease H-like"/>
    <property type="match status" value="1"/>
</dbReference>
<organism evidence="2 3">
    <name type="scientific">Caenorhabditis nigoni</name>
    <dbReference type="NCBI Taxonomy" id="1611254"/>
    <lineage>
        <taxon>Eukaryota</taxon>
        <taxon>Metazoa</taxon>
        <taxon>Ecdysozoa</taxon>
        <taxon>Nematoda</taxon>
        <taxon>Chromadorea</taxon>
        <taxon>Rhabditida</taxon>
        <taxon>Rhabditina</taxon>
        <taxon>Rhabditomorpha</taxon>
        <taxon>Rhabditoidea</taxon>
        <taxon>Rhabditidae</taxon>
        <taxon>Peloderinae</taxon>
        <taxon>Caenorhabditis</taxon>
    </lineage>
</organism>
<dbReference type="InterPro" id="IPR003165">
    <property type="entry name" value="Piwi"/>
</dbReference>
<name>A0A2G5TVN1_9PELO</name>
<dbReference type="Pfam" id="PF02171">
    <property type="entry name" value="Piwi"/>
    <property type="match status" value="1"/>
</dbReference>
<keyword evidence="3" id="KW-1185">Reference proteome</keyword>
<evidence type="ECO:0000313" key="3">
    <source>
        <dbReference type="Proteomes" id="UP000230233"/>
    </source>
</evidence>
<evidence type="ECO:0000259" key="1">
    <source>
        <dbReference type="Pfam" id="PF02171"/>
    </source>
</evidence>
<protein>
    <recommendedName>
        <fullName evidence="1">Piwi domain-containing protein</fullName>
    </recommendedName>
</protein>
<dbReference type="OrthoDB" id="5876761at2759"/>
<accession>A0A2G5TVN1</accession>
<evidence type="ECO:0000313" key="2">
    <source>
        <dbReference type="EMBL" id="PIC31161.1"/>
    </source>
</evidence>
<dbReference type="InterPro" id="IPR012337">
    <property type="entry name" value="RNaseH-like_sf"/>
</dbReference>
<comment type="caution">
    <text evidence="2">The sequence shown here is derived from an EMBL/GenBank/DDBJ whole genome shotgun (WGS) entry which is preliminary data.</text>
</comment>
<dbReference type="EMBL" id="PDUG01000005">
    <property type="protein sequence ID" value="PIC31161.1"/>
    <property type="molecule type" value="Genomic_DNA"/>
</dbReference>
<feature type="domain" description="Piwi" evidence="1">
    <location>
        <begin position="13"/>
        <end position="66"/>
    </location>
</feature>
<dbReference type="GO" id="GO:0003676">
    <property type="term" value="F:nucleic acid binding"/>
    <property type="evidence" value="ECO:0007669"/>
    <property type="project" value="InterPro"/>
</dbReference>
<sequence>MSTTFIFRRKVIFHAHIKALEQEFDILTQKITLETVEKIFRQPQTIQNIINKTNMKLGGLNYRTSSTTLRN</sequence>
<proteinExistence type="predicted"/>
<dbReference type="AlphaFoldDB" id="A0A2G5TVN1"/>
<dbReference type="Proteomes" id="UP000230233">
    <property type="component" value="Chromosome V"/>
</dbReference>